<dbReference type="PANTHER" id="PTHR43776:SF7">
    <property type="entry name" value="D,D-DIPEPTIDE TRANSPORT ATP-BINDING PROTEIN DDPF-RELATED"/>
    <property type="match status" value="1"/>
</dbReference>
<feature type="domain" description="ABC transporter" evidence="5">
    <location>
        <begin position="398"/>
        <end position="648"/>
    </location>
</feature>
<evidence type="ECO:0000256" key="2">
    <source>
        <dbReference type="ARBA" id="ARBA00022448"/>
    </source>
</evidence>
<proteinExistence type="inferred from homology"/>
<evidence type="ECO:0000259" key="5">
    <source>
        <dbReference type="PROSITE" id="PS50893"/>
    </source>
</evidence>
<dbReference type="PROSITE" id="PS00211">
    <property type="entry name" value="ABC_TRANSPORTER_1"/>
    <property type="match status" value="2"/>
</dbReference>
<dbReference type="GO" id="GO:0015833">
    <property type="term" value="P:peptide transport"/>
    <property type="evidence" value="ECO:0007669"/>
    <property type="project" value="InterPro"/>
</dbReference>
<dbReference type="CDD" id="cd03257">
    <property type="entry name" value="ABC_NikE_OppD_transporters"/>
    <property type="match status" value="2"/>
</dbReference>
<gene>
    <name evidence="6" type="ORF">EV190_11632</name>
</gene>
<keyword evidence="2" id="KW-0813">Transport</keyword>
<reference evidence="6 7" key="1">
    <citation type="submission" date="2019-03" db="EMBL/GenBank/DDBJ databases">
        <title>Genomic Encyclopedia of Type Strains, Phase IV (KMG-IV): sequencing the most valuable type-strain genomes for metagenomic binning, comparative biology and taxonomic classification.</title>
        <authorList>
            <person name="Goeker M."/>
        </authorList>
    </citation>
    <scope>NUCLEOTIDE SEQUENCE [LARGE SCALE GENOMIC DNA]</scope>
    <source>
        <strain evidence="6 7">DSM 46770</strain>
    </source>
</reference>
<dbReference type="PROSITE" id="PS50893">
    <property type="entry name" value="ABC_TRANSPORTER_2"/>
    <property type="match status" value="2"/>
</dbReference>
<evidence type="ECO:0000256" key="1">
    <source>
        <dbReference type="ARBA" id="ARBA00005417"/>
    </source>
</evidence>
<keyword evidence="3" id="KW-0547">Nucleotide-binding</keyword>
<dbReference type="Gene3D" id="3.40.50.300">
    <property type="entry name" value="P-loop containing nucleotide triphosphate hydrolases"/>
    <property type="match status" value="2"/>
</dbReference>
<dbReference type="SUPFAM" id="SSF52540">
    <property type="entry name" value="P-loop containing nucleoside triphosphate hydrolases"/>
    <property type="match status" value="2"/>
</dbReference>
<keyword evidence="4 6" id="KW-0067">ATP-binding</keyword>
<dbReference type="GO" id="GO:0016887">
    <property type="term" value="F:ATP hydrolysis activity"/>
    <property type="evidence" value="ECO:0007669"/>
    <property type="project" value="InterPro"/>
</dbReference>
<dbReference type="FunFam" id="3.40.50.300:FF:000016">
    <property type="entry name" value="Oligopeptide ABC transporter ATP-binding component"/>
    <property type="match status" value="2"/>
</dbReference>
<dbReference type="Proteomes" id="UP000295281">
    <property type="component" value="Unassembled WGS sequence"/>
</dbReference>
<evidence type="ECO:0000313" key="7">
    <source>
        <dbReference type="Proteomes" id="UP000295281"/>
    </source>
</evidence>
<dbReference type="InterPro" id="IPR027417">
    <property type="entry name" value="P-loop_NTPase"/>
</dbReference>
<keyword evidence="7" id="KW-1185">Reference proteome</keyword>
<dbReference type="InterPro" id="IPR050319">
    <property type="entry name" value="ABC_transp_ATP-bind"/>
</dbReference>
<dbReference type="NCBIfam" id="NF007739">
    <property type="entry name" value="PRK10419.1"/>
    <property type="match status" value="2"/>
</dbReference>
<dbReference type="Pfam" id="PF08352">
    <property type="entry name" value="oligo_HPY"/>
    <property type="match status" value="2"/>
</dbReference>
<sequence length="729" mass="79008">MTSTETKTGDPTGERNPEAPVLEVEDLHVTFPGVNRAPDIRAVRGVSYRLNRGEVLGIVGESGSGKSVSSLAAMGLLPEYAKVSGSVRLKGKEILGLDDRRLAEIRGRTISMVFQDPLSALTPVYTVGDQIIEAVQIHNPQVGRAKARERAVRLLELVGIPNAAQRAGAFPHEFSGGMRQRVMIAMAMANDPDVIICDEPTTALDVTIQAQVLELLKTAQRETGAAIVMITHDLGVVAGFVDRVLVMYAGRPVETGTVDEVYHRPRMPYTMGLLGAVPRLDLAEHAPLVPIKGNPPSLAELPPGCPFAPRCPIALPQCLAAEPSLLRIGAQPGLAEIDAAPGAAGESGGPDTGEHRVACIRSGEIDTEQWTGADIYPLPEIPEGEATRIPREERPVVLEVQDLVKHHPLMKGAIFKRRVGTVYAVDGISFDIREHETLGLVGESGCGKSTTLMEILSLDKPARGKVVVLGRESGTLTGRERFDIRRDLQVVFQDPMSALDPRMPVFEIVAEPLRTHGRSRKEINRRVRELLDLVGLDASHAARYPAEFSGGQRQRIGIARALALEPRVLVLDEPVSALDVSIQAGVINLLEELQARLGLAYLFVAHDLSVVRHLADRVAVMYLGRIVEIGDVRSVYTEPAHPYTQALLSAIPIPDPEKERARAHVVLEGDLPSPANPPSGCRFRTRCQKFRALTGEDQRRCLTEEPALQPVSGGDHTAACHYAEKRAVV</sequence>
<dbReference type="InterPro" id="IPR013563">
    <property type="entry name" value="Oligopep_ABC_C"/>
</dbReference>
<dbReference type="InterPro" id="IPR003593">
    <property type="entry name" value="AAA+_ATPase"/>
</dbReference>
<evidence type="ECO:0000313" key="6">
    <source>
        <dbReference type="EMBL" id="TDQ49236.1"/>
    </source>
</evidence>
<comment type="similarity">
    <text evidence="1">Belongs to the ABC transporter superfamily.</text>
</comment>
<dbReference type="SMART" id="SM00382">
    <property type="entry name" value="AAA"/>
    <property type="match status" value="2"/>
</dbReference>
<evidence type="ECO:0000256" key="4">
    <source>
        <dbReference type="ARBA" id="ARBA00022840"/>
    </source>
</evidence>
<comment type="caution">
    <text evidence="6">The sequence shown here is derived from an EMBL/GenBank/DDBJ whole genome shotgun (WGS) entry which is preliminary data.</text>
</comment>
<dbReference type="GO" id="GO:0055085">
    <property type="term" value="P:transmembrane transport"/>
    <property type="evidence" value="ECO:0007669"/>
    <property type="project" value="UniProtKB-ARBA"/>
</dbReference>
<dbReference type="RefSeq" id="WP_133742510.1">
    <property type="nucleotide sequence ID" value="NZ_SNYN01000016.1"/>
</dbReference>
<dbReference type="Pfam" id="PF00005">
    <property type="entry name" value="ABC_tran"/>
    <property type="match status" value="2"/>
</dbReference>
<evidence type="ECO:0000256" key="3">
    <source>
        <dbReference type="ARBA" id="ARBA00022741"/>
    </source>
</evidence>
<dbReference type="OrthoDB" id="2986442at2"/>
<dbReference type="InterPro" id="IPR017871">
    <property type="entry name" value="ABC_transporter-like_CS"/>
</dbReference>
<dbReference type="PANTHER" id="PTHR43776">
    <property type="entry name" value="TRANSPORT ATP-BINDING PROTEIN"/>
    <property type="match status" value="1"/>
</dbReference>
<name>A0A4R6USK0_9ACTN</name>
<feature type="domain" description="ABC transporter" evidence="5">
    <location>
        <begin position="22"/>
        <end position="274"/>
    </location>
</feature>
<accession>A0A4R6USK0</accession>
<organism evidence="6 7">
    <name type="scientific">Actinorugispora endophytica</name>
    <dbReference type="NCBI Taxonomy" id="1605990"/>
    <lineage>
        <taxon>Bacteria</taxon>
        <taxon>Bacillati</taxon>
        <taxon>Actinomycetota</taxon>
        <taxon>Actinomycetes</taxon>
        <taxon>Streptosporangiales</taxon>
        <taxon>Nocardiopsidaceae</taxon>
        <taxon>Actinorugispora</taxon>
    </lineage>
</organism>
<dbReference type="GO" id="GO:0005524">
    <property type="term" value="F:ATP binding"/>
    <property type="evidence" value="ECO:0007669"/>
    <property type="project" value="UniProtKB-KW"/>
</dbReference>
<dbReference type="NCBIfam" id="NF008453">
    <property type="entry name" value="PRK11308.1"/>
    <property type="match status" value="2"/>
</dbReference>
<dbReference type="NCBIfam" id="TIGR01727">
    <property type="entry name" value="oligo_HPY"/>
    <property type="match status" value="2"/>
</dbReference>
<dbReference type="EMBL" id="SNYN01000016">
    <property type="protein sequence ID" value="TDQ49236.1"/>
    <property type="molecule type" value="Genomic_DNA"/>
</dbReference>
<protein>
    <submittedName>
        <fullName evidence="6">Peptide/nickel transport system ATP-binding protein</fullName>
    </submittedName>
</protein>
<dbReference type="AlphaFoldDB" id="A0A4R6USK0"/>
<dbReference type="InterPro" id="IPR003439">
    <property type="entry name" value="ABC_transporter-like_ATP-bd"/>
</dbReference>